<feature type="transmembrane region" description="Helical" evidence="7">
    <location>
        <begin position="183"/>
        <end position="201"/>
    </location>
</feature>
<evidence type="ECO:0000256" key="7">
    <source>
        <dbReference type="SAM" id="Phobius"/>
    </source>
</evidence>
<sequence length="612" mass="65851">MQASRAGMVEGAIDGYHHHHHDPNPSPAETIAVTTEVHKAVSPNESDKAVTPNEADKQVAAPSPVEETPGKLPWGYKWRSASWYITAVVTLGTFSDILSFSIIVPVIPYHLQDLGHKNVSGLTSWLLFAYSAGIFISTFPVAYFFHRYPIRRLPLVIAVLIMEASFVLFMVAKPYWTMVVSRVLQGACSSVVWTVGFALICENIDPKNLGTNLGIAFSGVAIGVTVAPPIGGALYQNLGWHAPFIFCIILLGVDLIARLLVVEPKKKKFGALAERDARWEAQKKNVRESLHRTVSHVPSVRANASSPATSPAIPLPSTTTTSTAVTPAVGAESDAASTAHTKPKELSPIQVLVALAKMPRGLAAFTMVFTFGLIIGVLDPTLTLRVQSVWHKNSNFVGLIYLAAAAPALLVGGLAGWMADKWGSEWVLIPSLFMIIPWLPLMTLKNSLAGFMVYFAMMNLFGTVMNTISGLEMAIVAKQKEGISEIHEFAAMNIAFSVSSAVGAIIGGQIYDHVHNGWTVICWFCFAIFIVTLIPPVFFSGSWTVVDRIRGVNKPPPGHRHNGGGHLPDEESALPAEAEAEAHVPALAIVHEEGSAASTPKALTEKGVATPK</sequence>
<keyword evidence="3 7" id="KW-0812">Transmembrane</keyword>
<evidence type="ECO:0000256" key="2">
    <source>
        <dbReference type="ARBA" id="ARBA00022448"/>
    </source>
</evidence>
<keyword evidence="10" id="KW-1185">Reference proteome</keyword>
<name>A0AAF1BPI9_9TREE</name>
<dbReference type="GeneID" id="87810842"/>
<dbReference type="Proteomes" id="UP000827549">
    <property type="component" value="Chromosome 5"/>
</dbReference>
<evidence type="ECO:0000256" key="4">
    <source>
        <dbReference type="ARBA" id="ARBA00022989"/>
    </source>
</evidence>
<feature type="region of interest" description="Disordered" evidence="6">
    <location>
        <begin position="554"/>
        <end position="578"/>
    </location>
</feature>
<evidence type="ECO:0000256" key="1">
    <source>
        <dbReference type="ARBA" id="ARBA00004141"/>
    </source>
</evidence>
<feature type="transmembrane region" description="Helical" evidence="7">
    <location>
        <begin position="489"/>
        <end position="511"/>
    </location>
</feature>
<feature type="transmembrane region" description="Helical" evidence="7">
    <location>
        <begin position="81"/>
        <end position="107"/>
    </location>
</feature>
<feature type="transmembrane region" description="Helical" evidence="7">
    <location>
        <begin position="398"/>
        <end position="419"/>
    </location>
</feature>
<evidence type="ECO:0000256" key="5">
    <source>
        <dbReference type="ARBA" id="ARBA00023136"/>
    </source>
</evidence>
<dbReference type="Gene3D" id="1.20.1250.20">
    <property type="entry name" value="MFS general substrate transporter like domains"/>
    <property type="match status" value="2"/>
</dbReference>
<dbReference type="GO" id="GO:0016020">
    <property type="term" value="C:membrane"/>
    <property type="evidence" value="ECO:0007669"/>
    <property type="project" value="UniProtKB-SubCell"/>
</dbReference>
<protein>
    <submittedName>
        <fullName evidence="9">Purtative MFS-type transporter2</fullName>
    </submittedName>
</protein>
<evidence type="ECO:0000256" key="6">
    <source>
        <dbReference type="SAM" id="MobiDB-lite"/>
    </source>
</evidence>
<feature type="region of interest" description="Disordered" evidence="6">
    <location>
        <begin position="300"/>
        <end position="324"/>
    </location>
</feature>
<dbReference type="Pfam" id="PF07690">
    <property type="entry name" value="MFS_1"/>
    <property type="match status" value="2"/>
</dbReference>
<dbReference type="CDD" id="cd17325">
    <property type="entry name" value="MFS_MdtG_SLC18_like"/>
    <property type="match status" value="1"/>
</dbReference>
<comment type="subcellular location">
    <subcellularLocation>
        <location evidence="1">Membrane</location>
        <topology evidence="1">Multi-pass membrane protein</topology>
    </subcellularLocation>
</comment>
<dbReference type="InterPro" id="IPR036259">
    <property type="entry name" value="MFS_trans_sf"/>
</dbReference>
<evidence type="ECO:0000256" key="3">
    <source>
        <dbReference type="ARBA" id="ARBA00022692"/>
    </source>
</evidence>
<feature type="region of interest" description="Disordered" evidence="6">
    <location>
        <begin position="592"/>
        <end position="612"/>
    </location>
</feature>
<dbReference type="InterPro" id="IPR020846">
    <property type="entry name" value="MFS_dom"/>
</dbReference>
<dbReference type="InterPro" id="IPR050930">
    <property type="entry name" value="MFS_Vesicular_Transporter"/>
</dbReference>
<dbReference type="SUPFAM" id="SSF103473">
    <property type="entry name" value="MFS general substrate transporter"/>
    <property type="match status" value="1"/>
</dbReference>
<evidence type="ECO:0000259" key="8">
    <source>
        <dbReference type="PROSITE" id="PS50850"/>
    </source>
</evidence>
<gene>
    <name evidence="9" type="primary">SPCC18.02_1</name>
    <name evidence="9" type="ORF">LOC62_05G007670</name>
</gene>
<feature type="transmembrane region" description="Helical" evidence="7">
    <location>
        <begin position="517"/>
        <end position="539"/>
    </location>
</feature>
<dbReference type="EMBL" id="CP086718">
    <property type="protein sequence ID" value="WOO84149.1"/>
    <property type="molecule type" value="Genomic_DNA"/>
</dbReference>
<accession>A0AAF1BPI9</accession>
<reference evidence="9" key="1">
    <citation type="submission" date="2023-10" db="EMBL/GenBank/DDBJ databases">
        <authorList>
            <person name="Noh H."/>
        </authorList>
    </citation>
    <scope>NUCLEOTIDE SEQUENCE</scope>
    <source>
        <strain evidence="9">DUCC4014</strain>
    </source>
</reference>
<feature type="compositionally biased region" description="Low complexity" evidence="6">
    <location>
        <begin position="304"/>
        <end position="324"/>
    </location>
</feature>
<feature type="transmembrane region" description="Helical" evidence="7">
    <location>
        <begin position="361"/>
        <end position="378"/>
    </location>
</feature>
<keyword evidence="4 7" id="KW-1133">Transmembrane helix</keyword>
<proteinExistence type="predicted"/>
<feature type="transmembrane region" description="Helical" evidence="7">
    <location>
        <begin position="448"/>
        <end position="468"/>
    </location>
</feature>
<dbReference type="PROSITE" id="PS50850">
    <property type="entry name" value="MFS"/>
    <property type="match status" value="1"/>
</dbReference>
<feature type="transmembrane region" description="Helical" evidence="7">
    <location>
        <begin position="426"/>
        <end position="442"/>
    </location>
</feature>
<organism evidence="9 10">
    <name type="scientific">Vanrija pseudolonga</name>
    <dbReference type="NCBI Taxonomy" id="143232"/>
    <lineage>
        <taxon>Eukaryota</taxon>
        <taxon>Fungi</taxon>
        <taxon>Dikarya</taxon>
        <taxon>Basidiomycota</taxon>
        <taxon>Agaricomycotina</taxon>
        <taxon>Tremellomycetes</taxon>
        <taxon>Trichosporonales</taxon>
        <taxon>Trichosporonaceae</taxon>
        <taxon>Vanrija</taxon>
    </lineage>
</organism>
<feature type="transmembrane region" description="Helical" evidence="7">
    <location>
        <begin position="240"/>
        <end position="261"/>
    </location>
</feature>
<dbReference type="InterPro" id="IPR011701">
    <property type="entry name" value="MFS"/>
</dbReference>
<evidence type="ECO:0000313" key="10">
    <source>
        <dbReference type="Proteomes" id="UP000827549"/>
    </source>
</evidence>
<dbReference type="GO" id="GO:0022857">
    <property type="term" value="F:transmembrane transporter activity"/>
    <property type="evidence" value="ECO:0007669"/>
    <property type="project" value="InterPro"/>
</dbReference>
<feature type="transmembrane region" description="Helical" evidence="7">
    <location>
        <begin position="127"/>
        <end position="146"/>
    </location>
</feature>
<feature type="region of interest" description="Disordered" evidence="6">
    <location>
        <begin position="42"/>
        <end position="68"/>
    </location>
</feature>
<keyword evidence="2" id="KW-0813">Transport</keyword>
<feature type="domain" description="Major facilitator superfamily (MFS) profile" evidence="8">
    <location>
        <begin position="85"/>
        <end position="544"/>
    </location>
</feature>
<feature type="transmembrane region" description="Helical" evidence="7">
    <location>
        <begin position="153"/>
        <end position="171"/>
    </location>
</feature>
<keyword evidence="5 7" id="KW-0472">Membrane</keyword>
<dbReference type="AlphaFoldDB" id="A0AAF1BPI9"/>
<dbReference type="PANTHER" id="PTHR23506:SF23">
    <property type="entry name" value="GH10249P"/>
    <property type="match status" value="1"/>
</dbReference>
<dbReference type="RefSeq" id="XP_062630175.1">
    <property type="nucleotide sequence ID" value="XM_062774191.1"/>
</dbReference>
<feature type="transmembrane region" description="Helical" evidence="7">
    <location>
        <begin position="213"/>
        <end position="234"/>
    </location>
</feature>
<dbReference type="PANTHER" id="PTHR23506">
    <property type="entry name" value="GH10249P"/>
    <property type="match status" value="1"/>
</dbReference>
<evidence type="ECO:0000313" key="9">
    <source>
        <dbReference type="EMBL" id="WOO84149.1"/>
    </source>
</evidence>